<feature type="domain" description="Amidase" evidence="1">
    <location>
        <begin position="27"/>
        <end position="427"/>
    </location>
</feature>
<dbReference type="InterPro" id="IPR036928">
    <property type="entry name" value="AS_sf"/>
</dbReference>
<organism evidence="2">
    <name type="scientific">Deinococcus sonorensis KR-87</name>
    <dbReference type="NCBI Taxonomy" id="694439"/>
    <lineage>
        <taxon>Bacteria</taxon>
        <taxon>Thermotogati</taxon>
        <taxon>Deinococcota</taxon>
        <taxon>Deinococci</taxon>
        <taxon>Deinococcales</taxon>
        <taxon>Deinococcaceae</taxon>
        <taxon>Deinococcus</taxon>
    </lineage>
</organism>
<dbReference type="AlphaFoldDB" id="A0AAU7U5M1"/>
<dbReference type="RefSeq" id="WP_350241468.1">
    <property type="nucleotide sequence ID" value="NZ_CP158297.1"/>
</dbReference>
<evidence type="ECO:0000313" key="2">
    <source>
        <dbReference type="EMBL" id="XBV83749.1"/>
    </source>
</evidence>
<reference evidence="2" key="1">
    <citation type="submission" date="2024-06" db="EMBL/GenBank/DDBJ databases">
        <title>Draft Genome Sequence of Deinococcus sonorensis Type Strain KR-87, a Biofilm Producing Representative of the Genus Deinococcus.</title>
        <authorList>
            <person name="Boren L.S."/>
            <person name="Grosso R.A."/>
            <person name="Hugenberg-Cox A.N."/>
            <person name="Hill J.T.E."/>
            <person name="Albert C.M."/>
            <person name="Tuohy J.M."/>
        </authorList>
    </citation>
    <scope>NUCLEOTIDE SEQUENCE</scope>
    <source>
        <strain evidence="2">KR-87</strain>
        <plasmid evidence="2">pDson01</plasmid>
    </source>
</reference>
<protein>
    <submittedName>
        <fullName evidence="2">Amidase</fullName>
    </submittedName>
</protein>
<geneLocation type="plasmid" evidence="2">
    <name>pDson01</name>
</geneLocation>
<accession>A0AAU7U5M1</accession>
<evidence type="ECO:0000259" key="1">
    <source>
        <dbReference type="Pfam" id="PF01425"/>
    </source>
</evidence>
<gene>
    <name evidence="2" type="ORF">ABOD76_01480</name>
</gene>
<dbReference type="Gene3D" id="3.90.1300.10">
    <property type="entry name" value="Amidase signature (AS) domain"/>
    <property type="match status" value="1"/>
</dbReference>
<dbReference type="GO" id="GO:0003824">
    <property type="term" value="F:catalytic activity"/>
    <property type="evidence" value="ECO:0007669"/>
    <property type="project" value="InterPro"/>
</dbReference>
<dbReference type="InterPro" id="IPR000120">
    <property type="entry name" value="Amidase"/>
</dbReference>
<name>A0AAU7U5M1_9DEIO</name>
<dbReference type="EMBL" id="CP158297">
    <property type="protein sequence ID" value="XBV83749.1"/>
    <property type="molecule type" value="Genomic_DNA"/>
</dbReference>
<proteinExistence type="predicted"/>
<dbReference type="SUPFAM" id="SSF75304">
    <property type="entry name" value="Amidase signature (AS) enzymes"/>
    <property type="match status" value="1"/>
</dbReference>
<dbReference type="PANTHER" id="PTHR11895:SF176">
    <property type="entry name" value="AMIDASE AMID-RELATED"/>
    <property type="match status" value="1"/>
</dbReference>
<dbReference type="InterPro" id="IPR020556">
    <property type="entry name" value="Amidase_CS"/>
</dbReference>
<dbReference type="PANTHER" id="PTHR11895">
    <property type="entry name" value="TRANSAMIDASE"/>
    <property type="match status" value="1"/>
</dbReference>
<sequence length="447" mass="46727">MSEPALHFASIADIGALYRSRALSPVELTRSCLERIAALDTTLNAFITVTAEQALRQARQAEDDLHAGVDRGPLHGIPVALKDLVETAGIRTTCASRILRDHVPPRDAALVRRLSAAGAVTLGKTNMSEFAMGVPHPDHGQTNNPWAPARTAGASSGGSAAAVAAGLCFAAVGTDTGGSIRIPASYCGLAGLKPTYGLVDLTGVFPLSWSLDHAGPLARSSADAALMLDAMTGQRHPASAQLRGLRFGVMQASGPGVEPDVSALFAAACQALQAAGAELHDVEVPELELADAALLNVLLPEASAVHARWIAERPAEYAAVTRQQLQLGFAIPAVTHVRAQQYRRHLTRQFLTQLERVDALLSPTVAFVAPERDPDLTGTQGALEGLRTGPHNLTGLPALTVNVGFDADGLPVGLQVVTPPMTDHRCLAIGAALEGLLPHARRHPSLA</sequence>
<dbReference type="KEGG" id="dsc:ABOD76_01480"/>
<dbReference type="InterPro" id="IPR023631">
    <property type="entry name" value="Amidase_dom"/>
</dbReference>
<keyword evidence="2" id="KW-0614">Plasmid</keyword>
<dbReference type="Pfam" id="PF01425">
    <property type="entry name" value="Amidase"/>
    <property type="match status" value="1"/>
</dbReference>
<dbReference type="PROSITE" id="PS00571">
    <property type="entry name" value="AMIDASES"/>
    <property type="match status" value="1"/>
</dbReference>